<evidence type="ECO:0000313" key="12">
    <source>
        <dbReference type="EMBL" id="AHG88756.1"/>
    </source>
</evidence>
<dbReference type="RefSeq" id="WP_025410281.1">
    <property type="nucleotide sequence ID" value="NZ_CP007128.1"/>
</dbReference>
<dbReference type="EMBL" id="CP007128">
    <property type="protein sequence ID" value="AHG88756.1"/>
    <property type="molecule type" value="Genomic_DNA"/>
</dbReference>
<dbReference type="SUPFAM" id="SSF49464">
    <property type="entry name" value="Carboxypeptidase regulatory domain-like"/>
    <property type="match status" value="1"/>
</dbReference>
<proteinExistence type="inferred from homology"/>
<feature type="compositionally biased region" description="Low complexity" evidence="9">
    <location>
        <begin position="29"/>
        <end position="39"/>
    </location>
</feature>
<keyword evidence="2 8" id="KW-0813">Transport</keyword>
<dbReference type="GO" id="GO:0044718">
    <property type="term" value="P:siderophore transmembrane transport"/>
    <property type="evidence" value="ECO:0007669"/>
    <property type="project" value="TreeGrafter"/>
</dbReference>
<dbReference type="Gene3D" id="2.60.40.1120">
    <property type="entry name" value="Carboxypeptidase-like, regulatory domain"/>
    <property type="match status" value="1"/>
</dbReference>
<evidence type="ECO:0000256" key="6">
    <source>
        <dbReference type="ARBA" id="ARBA00023136"/>
    </source>
</evidence>
<accession>W0RDA1</accession>
<evidence type="ECO:0000256" key="10">
    <source>
        <dbReference type="SAM" id="SignalP"/>
    </source>
</evidence>
<dbReference type="InParanoid" id="W0RDA1"/>
<dbReference type="NCBIfam" id="TIGR04056">
    <property type="entry name" value="OMP_RagA_SusC"/>
    <property type="match status" value="1"/>
</dbReference>
<dbReference type="InterPro" id="IPR037066">
    <property type="entry name" value="Plug_dom_sf"/>
</dbReference>
<dbReference type="InterPro" id="IPR012910">
    <property type="entry name" value="Plug_dom"/>
</dbReference>
<keyword evidence="7 8" id="KW-0998">Cell outer membrane</keyword>
<comment type="subcellular location">
    <subcellularLocation>
        <location evidence="1 8">Cell outer membrane</location>
        <topology evidence="1 8">Multi-pass membrane protein</topology>
    </subcellularLocation>
</comment>
<dbReference type="KEGG" id="gba:J421_1219"/>
<dbReference type="HOGENOM" id="CLU_004317_0_2_0"/>
<dbReference type="InterPro" id="IPR039426">
    <property type="entry name" value="TonB-dep_rcpt-like"/>
</dbReference>
<keyword evidence="5 10" id="KW-0732">Signal</keyword>
<dbReference type="PATRIC" id="fig|861299.3.peg.1235"/>
<evidence type="ECO:0000256" key="2">
    <source>
        <dbReference type="ARBA" id="ARBA00022448"/>
    </source>
</evidence>
<dbReference type="GO" id="GO:0009279">
    <property type="term" value="C:cell outer membrane"/>
    <property type="evidence" value="ECO:0007669"/>
    <property type="project" value="UniProtKB-SubCell"/>
</dbReference>
<feature type="region of interest" description="Disordered" evidence="9">
    <location>
        <begin position="29"/>
        <end position="51"/>
    </location>
</feature>
<dbReference type="Gene3D" id="2.170.130.10">
    <property type="entry name" value="TonB-dependent receptor, plug domain"/>
    <property type="match status" value="1"/>
</dbReference>
<keyword evidence="3 8" id="KW-1134">Transmembrane beta strand</keyword>
<feature type="signal peptide" evidence="10">
    <location>
        <begin position="1"/>
        <end position="22"/>
    </location>
</feature>
<evidence type="ECO:0000256" key="4">
    <source>
        <dbReference type="ARBA" id="ARBA00022692"/>
    </source>
</evidence>
<evidence type="ECO:0000256" key="1">
    <source>
        <dbReference type="ARBA" id="ARBA00004571"/>
    </source>
</evidence>
<evidence type="ECO:0000256" key="5">
    <source>
        <dbReference type="ARBA" id="ARBA00022729"/>
    </source>
</evidence>
<dbReference type="Proteomes" id="UP000019151">
    <property type="component" value="Chromosome"/>
</dbReference>
<dbReference type="OrthoDB" id="9768177at2"/>
<evidence type="ECO:0000256" key="9">
    <source>
        <dbReference type="SAM" id="MobiDB-lite"/>
    </source>
</evidence>
<feature type="compositionally biased region" description="Polar residues" evidence="9">
    <location>
        <begin position="40"/>
        <end position="51"/>
    </location>
</feature>
<dbReference type="GO" id="GO:0015344">
    <property type="term" value="F:siderophore uptake transmembrane transporter activity"/>
    <property type="evidence" value="ECO:0007669"/>
    <property type="project" value="TreeGrafter"/>
</dbReference>
<keyword evidence="4 8" id="KW-0812">Transmembrane</keyword>
<dbReference type="AlphaFoldDB" id="W0RDA1"/>
<protein>
    <submittedName>
        <fullName evidence="12">TonB-dependent outer membrane protein, SusC/RagA</fullName>
    </submittedName>
</protein>
<dbReference type="eggNOG" id="COG4206">
    <property type="taxonomic scope" value="Bacteria"/>
</dbReference>
<evidence type="ECO:0000256" key="7">
    <source>
        <dbReference type="ARBA" id="ARBA00023237"/>
    </source>
</evidence>
<evidence type="ECO:0000256" key="8">
    <source>
        <dbReference type="PROSITE-ProRule" id="PRU01360"/>
    </source>
</evidence>
<feature type="domain" description="TonB-dependent receptor plug" evidence="11">
    <location>
        <begin position="159"/>
        <end position="250"/>
    </location>
</feature>
<name>W0RDA1_9BACT</name>
<dbReference type="Pfam" id="PF07715">
    <property type="entry name" value="Plug"/>
    <property type="match status" value="1"/>
</dbReference>
<dbReference type="STRING" id="861299.J421_1219"/>
<keyword evidence="13" id="KW-1185">Reference proteome</keyword>
<organism evidence="12 13">
    <name type="scientific">Gemmatirosa kalamazoonensis</name>
    <dbReference type="NCBI Taxonomy" id="861299"/>
    <lineage>
        <taxon>Bacteria</taxon>
        <taxon>Pseudomonadati</taxon>
        <taxon>Gemmatimonadota</taxon>
        <taxon>Gemmatimonadia</taxon>
        <taxon>Gemmatimonadales</taxon>
        <taxon>Gemmatimonadaceae</taxon>
        <taxon>Gemmatirosa</taxon>
    </lineage>
</organism>
<reference evidence="12 13" key="1">
    <citation type="journal article" date="2014" name="Genome Announc.">
        <title>Genome Sequence and Methylome of Soil Bacterium Gemmatirosa kalamazoonensis KBS708T, a Member of the Rarely Cultivated Gemmatimonadetes Phylum.</title>
        <authorList>
            <person name="Debruyn J.M."/>
            <person name="Radosevich M."/>
            <person name="Wommack K.E."/>
            <person name="Polson S.W."/>
            <person name="Hauser L.J."/>
            <person name="Fawaz M.N."/>
            <person name="Korlach J."/>
            <person name="Tsai Y.C."/>
        </authorList>
    </citation>
    <scope>NUCLEOTIDE SEQUENCE [LARGE SCALE GENOMIC DNA]</scope>
    <source>
        <strain evidence="12 13">KBS708</strain>
    </source>
</reference>
<keyword evidence="6 8" id="KW-0472">Membrane</keyword>
<feature type="chain" id="PRO_5004793923" evidence="10">
    <location>
        <begin position="23"/>
        <end position="1056"/>
    </location>
</feature>
<evidence type="ECO:0000313" key="13">
    <source>
        <dbReference type="Proteomes" id="UP000019151"/>
    </source>
</evidence>
<dbReference type="InterPro" id="IPR008969">
    <property type="entry name" value="CarboxyPept-like_regulatory"/>
</dbReference>
<dbReference type="PANTHER" id="PTHR30069">
    <property type="entry name" value="TONB-DEPENDENT OUTER MEMBRANE RECEPTOR"/>
    <property type="match status" value="1"/>
</dbReference>
<dbReference type="PROSITE" id="PS52016">
    <property type="entry name" value="TONB_DEPENDENT_REC_3"/>
    <property type="match status" value="1"/>
</dbReference>
<dbReference type="InterPro" id="IPR023996">
    <property type="entry name" value="TonB-dep_OMP_SusC/RagA"/>
</dbReference>
<evidence type="ECO:0000256" key="3">
    <source>
        <dbReference type="ARBA" id="ARBA00022452"/>
    </source>
</evidence>
<sequence>MSRPRARALLPLAVVAAGAAVAAPPLATPAAAQPATTPASTGRISGTVTDSATGRPLAAAQVSVSGTRFGAATDDAGRYTINGVPAGTHILEVRRLGYRPATTAAVRVSAGAVATLDVRLGAVTLNLQAVVVTGLVDPTSGTRVPFTVGRVDAENAPVPASNAVETIQGKIAGVTIVPSGQPGSGTNILLRSPTSINKSTSPLIVVDGVILSQSFDGSTADLESMDIESMEVVKGAAAASLYGSRASSGVIQIRTRRGSNLANGATRITVRSEFGSNELGGKMHWAQDHYYLTNAQGQYVDAAGNVTDRAHRVARPVYQRFQDVAYADPVFDQVNRFFHPGNTYRNSVNLAQNTGKTNWFLSFVNSREGGVVLNSGQYAQNDIRLNLDHRPLDNLRLSVSGYHSRSNRADLYGDTFFDLINQAPDVDLRTPDPDGTPYLFQGDPTEGREENPLYVLATEQRRRKRARTQGSIEAHYSPLGFLTVDGNVSYDRSDRLNTFFLDQGVKTEGFASGGPGEITQTNGTTDALNAAVSANLLHKFGALTLRSTLRALMERENNNVLTANGTNLAVPGVKSLENATQRFFPTATVEEIRSNGYFGTLGADLKGRYIFDGLVRRDGSSLFGPEERWNTYYRASAAWRLAEEKWFPIKGFSEFKLRASQGTAGGRPDFEDQFETLEFTTGGGLRKVTLGNKFLKPELARETEIGLDAIWKERYSLQLSYAKNHVTDQLLQVPLAGFYGYTTQWRNAGTVDGNTIEGTIEAQIFRGKNLNWRLGLVADRSRNEITQLDVPCYTTQTIAYRCAGTTLGSMYGFRFIKGAGELPADAASRATEFQRNDEGLLVWVGPGNQFTEGESKKLWGTSTTIGTSNYGWGMPITAKDAAGNAALVQIGDGTPRFHWGVSNNVGWRDFTFFGLVDVQAGGNVYNQTNQRMYQYGRSADVDQTGKPQDLKKPIDYYVALYAANAPTDYFVENGGFVKLRELSVRYKLPRNVMGALSRVGARGASLSLIGRNLLTFTDYKGYDPEVSASNRPTVIKLDSFGYPRYRTITGSVQVEF</sequence>
<dbReference type="Gene3D" id="2.40.170.20">
    <property type="entry name" value="TonB-dependent receptor, beta-barrel domain"/>
    <property type="match status" value="1"/>
</dbReference>
<dbReference type="InterPro" id="IPR036942">
    <property type="entry name" value="Beta-barrel_TonB_sf"/>
</dbReference>
<dbReference type="PANTHER" id="PTHR30069:SF29">
    <property type="entry name" value="HEMOGLOBIN AND HEMOGLOBIN-HAPTOGLOBIN-BINDING PROTEIN 1-RELATED"/>
    <property type="match status" value="1"/>
</dbReference>
<dbReference type="Pfam" id="PF13620">
    <property type="entry name" value="CarboxypepD_reg"/>
    <property type="match status" value="1"/>
</dbReference>
<evidence type="ECO:0000259" key="11">
    <source>
        <dbReference type="Pfam" id="PF07715"/>
    </source>
</evidence>
<gene>
    <name evidence="12" type="ORF">J421_1219</name>
</gene>
<dbReference type="SUPFAM" id="SSF56935">
    <property type="entry name" value="Porins"/>
    <property type="match status" value="1"/>
</dbReference>
<comment type="similarity">
    <text evidence="8">Belongs to the TonB-dependent receptor family.</text>
</comment>